<reference evidence="3" key="1">
    <citation type="journal article" date="2019" name="Int. J. Syst. Evol. Microbiol.">
        <title>The Global Catalogue of Microorganisms (GCM) 10K type strain sequencing project: providing services to taxonomists for standard genome sequencing and annotation.</title>
        <authorList>
            <consortium name="The Broad Institute Genomics Platform"/>
            <consortium name="The Broad Institute Genome Sequencing Center for Infectious Disease"/>
            <person name="Wu L."/>
            <person name="Ma J."/>
        </authorList>
    </citation>
    <scope>NUCLEOTIDE SEQUENCE [LARGE SCALE GENOMIC DNA]</scope>
    <source>
        <strain evidence="3">JCM 16908</strain>
    </source>
</reference>
<dbReference type="RefSeq" id="WP_344947279.1">
    <property type="nucleotide sequence ID" value="NZ_BAAAZR010000028.1"/>
</dbReference>
<dbReference type="SUPFAM" id="SSF53474">
    <property type="entry name" value="alpha/beta-Hydrolases"/>
    <property type="match status" value="1"/>
</dbReference>
<dbReference type="Proteomes" id="UP001500888">
    <property type="component" value="Unassembled WGS sequence"/>
</dbReference>
<name>A0ABP7IYV0_9ACTN</name>
<protein>
    <recommendedName>
        <fullName evidence="1">AB hydrolase-1 domain-containing protein</fullName>
    </recommendedName>
</protein>
<dbReference type="Gene3D" id="3.40.50.1820">
    <property type="entry name" value="alpha/beta hydrolase"/>
    <property type="match status" value="1"/>
</dbReference>
<evidence type="ECO:0000259" key="1">
    <source>
        <dbReference type="Pfam" id="PF12697"/>
    </source>
</evidence>
<dbReference type="InterPro" id="IPR029058">
    <property type="entry name" value="AB_hydrolase_fold"/>
</dbReference>
<dbReference type="EMBL" id="BAAAZR010000028">
    <property type="protein sequence ID" value="GAA3830160.1"/>
    <property type="molecule type" value="Genomic_DNA"/>
</dbReference>
<organism evidence="2 3">
    <name type="scientific">Sphaerisporangium flaviroseum</name>
    <dbReference type="NCBI Taxonomy" id="509199"/>
    <lineage>
        <taxon>Bacteria</taxon>
        <taxon>Bacillati</taxon>
        <taxon>Actinomycetota</taxon>
        <taxon>Actinomycetes</taxon>
        <taxon>Streptosporangiales</taxon>
        <taxon>Streptosporangiaceae</taxon>
        <taxon>Sphaerisporangium</taxon>
    </lineage>
</organism>
<accession>A0ABP7IYV0</accession>
<comment type="caution">
    <text evidence="2">The sequence shown here is derived from an EMBL/GenBank/DDBJ whole genome shotgun (WGS) entry which is preliminary data.</text>
</comment>
<dbReference type="Pfam" id="PF12697">
    <property type="entry name" value="Abhydrolase_6"/>
    <property type="match status" value="1"/>
</dbReference>
<evidence type="ECO:0000313" key="2">
    <source>
        <dbReference type="EMBL" id="GAA3830160.1"/>
    </source>
</evidence>
<sequence length="297" mass="32151">METLGTADGGPAVVFLPGGGLVGRDYWNVHREVAKLTTSVIYDRGGTGDGSPAELPRTSTEVTDELRVLLRDAAIEGPYVLVGHSLGGLYARHYAIRFPGEVAGLLLLDPAHEDYNARMPQELRERWEGFDAAEAAAAFENLPDELVRLYRGLFAQELADWPAEVREPLIDYHVSPHGLKAGLQEASNVEELYAEVRAAGPLPDVPLVILSSTKVDPFKTIVSQGIPETLLQEEIDAKFRLYTDFANSVPGGEVRPVEAGHVTIHLRGEQAVRDAIADLLISIQPTADGEEAARGTA</sequence>
<proteinExistence type="predicted"/>
<evidence type="ECO:0000313" key="3">
    <source>
        <dbReference type="Proteomes" id="UP001500888"/>
    </source>
</evidence>
<keyword evidence="3" id="KW-1185">Reference proteome</keyword>
<gene>
    <name evidence="2" type="ORF">GCM10022226_58750</name>
</gene>
<feature type="domain" description="AB hydrolase-1" evidence="1">
    <location>
        <begin position="13"/>
        <end position="273"/>
    </location>
</feature>
<dbReference type="InterPro" id="IPR000073">
    <property type="entry name" value="AB_hydrolase_1"/>
</dbReference>